<protein>
    <submittedName>
        <fullName evidence="2">DUF2971 domain-containing protein</fullName>
    </submittedName>
</protein>
<proteinExistence type="predicted"/>
<sequence length="481" mass="56625">MAKAYRFRSSKYLLCDPYRELERQTVYFSSPEELNDPMEGLRDIVWCGDSIVWGNLLKHYVFCLHQAYLLFKIIGQDERLGSEHIPIFGRWDDLPTPQLYELFEEIWKISQDELCLSEFCDRMKSEKREVRRDELLLYLRYIHLEVFTRIQRVWIEHGLAPEEELTQLASEFRKPKPTASKLLELATLAEAEIESFSEVMSLASRQVSEGQRLSHEYHFRDAFSETLKRNQKFLLMDFPRVYVEQLDKLLWPEWYAACFSKSFHNPSMWSHYGDGHKGVCLIFDTSDSTSGSSLDIYTPPKNRVKSGGPSKEEREYSSMQLSDISYSARPVTIDFFRNIGVLPLPSLMRLWYTDEGGNVSGCADHFSTNSGVDSWREKHWADFLSDITSKSKDWEYEQESRLIVHGLIDLALDKRRRTLSYRFESLTGIIFGIRTSDEDKVRIMDIIQRKCLENERTDFGFFQAYYSPKHEDIRKFKLQVF</sequence>
<dbReference type="InterPro" id="IPR021352">
    <property type="entry name" value="DUF2971"/>
</dbReference>
<evidence type="ECO:0000256" key="1">
    <source>
        <dbReference type="SAM" id="MobiDB-lite"/>
    </source>
</evidence>
<name>A0A6B1D358_9CHLR</name>
<reference evidence="2" key="1">
    <citation type="submission" date="2019-09" db="EMBL/GenBank/DDBJ databases">
        <title>Characterisation of the sponge microbiome using genome-centric metagenomics.</title>
        <authorList>
            <person name="Engelberts J.P."/>
            <person name="Robbins S.J."/>
            <person name="De Goeij J.M."/>
            <person name="Aranda M."/>
            <person name="Bell S.C."/>
            <person name="Webster N.S."/>
        </authorList>
    </citation>
    <scope>NUCLEOTIDE SEQUENCE</scope>
    <source>
        <strain evidence="2">SB0661_bin_32</strain>
    </source>
</reference>
<accession>A0A6B1D358</accession>
<comment type="caution">
    <text evidence="2">The sequence shown here is derived from an EMBL/GenBank/DDBJ whole genome shotgun (WGS) entry which is preliminary data.</text>
</comment>
<dbReference type="Pfam" id="PF11185">
    <property type="entry name" value="DUF2971"/>
    <property type="match status" value="1"/>
</dbReference>
<feature type="region of interest" description="Disordered" evidence="1">
    <location>
        <begin position="294"/>
        <end position="315"/>
    </location>
</feature>
<evidence type="ECO:0000313" key="2">
    <source>
        <dbReference type="EMBL" id="MYC94231.1"/>
    </source>
</evidence>
<dbReference type="AlphaFoldDB" id="A0A6B1D358"/>
<gene>
    <name evidence="2" type="ORF">F4X14_04610</name>
</gene>
<organism evidence="2">
    <name type="scientific">Caldilineaceae bacterium SB0661_bin_32</name>
    <dbReference type="NCBI Taxonomy" id="2605255"/>
    <lineage>
        <taxon>Bacteria</taxon>
        <taxon>Bacillati</taxon>
        <taxon>Chloroflexota</taxon>
        <taxon>Caldilineae</taxon>
        <taxon>Caldilineales</taxon>
        <taxon>Caldilineaceae</taxon>
    </lineage>
</organism>
<dbReference type="EMBL" id="VXMH01000021">
    <property type="protein sequence ID" value="MYC94231.1"/>
    <property type="molecule type" value="Genomic_DNA"/>
</dbReference>